<protein>
    <submittedName>
        <fullName evidence="2">Sterile alpha motif domain-containing protein 3-like isoform X1</fullName>
    </submittedName>
</protein>
<feature type="non-terminal residue" evidence="2">
    <location>
        <position position="1"/>
    </location>
</feature>
<sequence length="431" mass="49347">IRKDYFRMAFKLQVIWENENSQKLTFNDGMPSSVHELSKKIEDECDLQGQQFRLQYMDKDFNKFMNLKSVSNLSDKDTVRVVFLNANASCVSHVPDVSPVAHSHSSDFHDADNENSSTSASDTDILSSSDSTSARSSLWPSPFVLPRFPYDVQLKLDQGNSAFRSSGKFLIPDPKLKSGILDALAEEIINFKAYPSYSEFSDVAEALVDKHPCLKEQGSESGYSGWKMSLKFKLANYRRTLRGLGCPEVTVNALKHKPEGKHSPAYGIKKPKKAEVNYCPVFPDGQTTESQEKMRVELLAELQKNNNSEIVRKLMDMTFAYRRHEIVHDSPFVVDFKSRWPALFQVREINAEFRRITTLPLQSKFLYQLDRFSDDLLKVFLKKGGVIRKRIQDAMVPMSQNDNIETKRECILKGLCIYLNEDPQHLVKEYL</sequence>
<dbReference type="AlphaFoldDB" id="A0A8J4TCA4"/>
<name>A0A8J4TCA4_CLAMG</name>
<dbReference type="PANTHER" id="PTHR31025">
    <property type="entry name" value="SI:CH211-196P9.1-RELATED"/>
    <property type="match status" value="1"/>
</dbReference>
<comment type="caution">
    <text evidence="2">The sequence shown here is derived from an EMBL/GenBank/DDBJ whole genome shotgun (WGS) entry which is preliminary data.</text>
</comment>
<evidence type="ECO:0000313" key="3">
    <source>
        <dbReference type="Proteomes" id="UP000727407"/>
    </source>
</evidence>
<evidence type="ECO:0000313" key="2">
    <source>
        <dbReference type="EMBL" id="KAF5894086.1"/>
    </source>
</evidence>
<dbReference type="EMBL" id="QNUK01000393">
    <property type="protein sequence ID" value="KAF5894086.1"/>
    <property type="molecule type" value="Genomic_DNA"/>
</dbReference>
<dbReference type="PANTHER" id="PTHR31025:SF27">
    <property type="entry name" value="SI:CH211-193K19.2-RELATED"/>
    <property type="match status" value="1"/>
</dbReference>
<evidence type="ECO:0000256" key="1">
    <source>
        <dbReference type="SAM" id="MobiDB-lite"/>
    </source>
</evidence>
<dbReference type="Proteomes" id="UP000727407">
    <property type="component" value="Unassembled WGS sequence"/>
</dbReference>
<keyword evidence="3" id="KW-1185">Reference proteome</keyword>
<organism evidence="2 3">
    <name type="scientific">Clarias magur</name>
    <name type="common">Asian catfish</name>
    <name type="synonym">Macropteronotus magur</name>
    <dbReference type="NCBI Taxonomy" id="1594786"/>
    <lineage>
        <taxon>Eukaryota</taxon>
        <taxon>Metazoa</taxon>
        <taxon>Chordata</taxon>
        <taxon>Craniata</taxon>
        <taxon>Vertebrata</taxon>
        <taxon>Euteleostomi</taxon>
        <taxon>Actinopterygii</taxon>
        <taxon>Neopterygii</taxon>
        <taxon>Teleostei</taxon>
        <taxon>Ostariophysi</taxon>
        <taxon>Siluriformes</taxon>
        <taxon>Clariidae</taxon>
        <taxon>Clarias</taxon>
    </lineage>
</organism>
<reference evidence="2" key="1">
    <citation type="submission" date="2020-07" db="EMBL/GenBank/DDBJ databases">
        <title>Clarias magur genome sequencing, assembly and annotation.</title>
        <authorList>
            <person name="Kushwaha B."/>
            <person name="Kumar R."/>
            <person name="Das P."/>
            <person name="Joshi C.G."/>
            <person name="Kumar D."/>
            <person name="Nagpure N.S."/>
            <person name="Pandey M."/>
            <person name="Agarwal S."/>
            <person name="Srivastava S."/>
            <person name="Singh M."/>
            <person name="Sahoo L."/>
            <person name="Jayasankar P."/>
            <person name="Meher P.K."/>
            <person name="Koringa P.G."/>
            <person name="Iquebal M.A."/>
            <person name="Das S.P."/>
            <person name="Bit A."/>
            <person name="Patnaik S."/>
            <person name="Patel N."/>
            <person name="Shah T.M."/>
            <person name="Hinsu A."/>
            <person name="Jena J.K."/>
        </authorList>
    </citation>
    <scope>NUCLEOTIDE SEQUENCE</scope>
    <source>
        <strain evidence="2">CIFAMagur01</strain>
        <tissue evidence="2">Testis</tissue>
    </source>
</reference>
<accession>A0A8J4TCA4</accession>
<feature type="region of interest" description="Disordered" evidence="1">
    <location>
        <begin position="102"/>
        <end position="137"/>
    </location>
</feature>
<feature type="non-terminal residue" evidence="2">
    <location>
        <position position="431"/>
    </location>
</feature>
<feature type="compositionally biased region" description="Low complexity" evidence="1">
    <location>
        <begin position="116"/>
        <end position="137"/>
    </location>
</feature>
<gene>
    <name evidence="2" type="ORF">DAT39_016202</name>
</gene>
<dbReference type="OrthoDB" id="8952220at2759"/>
<proteinExistence type="predicted"/>